<evidence type="ECO:0000313" key="2">
    <source>
        <dbReference type="Proteomes" id="UP000309550"/>
    </source>
</evidence>
<dbReference type="OrthoDB" id="9785826at2"/>
<gene>
    <name evidence="1" type="ORF">FDT80_14755</name>
</gene>
<dbReference type="RefSeq" id="WP_138663084.1">
    <property type="nucleotide sequence ID" value="NZ_VANS01000004.1"/>
</dbReference>
<sequence>MGRILIIGASGGVGSAVSAAYATRGDEVVGLSRSGDGLDVTDEASVAAHLGGLEGTFDAVFVATGALEIDGAEPEKTIKSIGKKPMMDQFALNAVGPALVLRHAPDLLPREGRSIFAVLSARVGSIGDNGIGGWISYRSAKAAVNQIVRTGSIELSRTHKGSICVALHPGTVATPFTEKYLGRHPAVQPDEAAQNLLSVMDGLTPQDTGQFFDWAGKRVAW</sequence>
<proteinExistence type="predicted"/>
<organism evidence="1 2">
    <name type="scientific">Sulfitobacter sabulilitoris</name>
    <dbReference type="NCBI Taxonomy" id="2562655"/>
    <lineage>
        <taxon>Bacteria</taxon>
        <taxon>Pseudomonadati</taxon>
        <taxon>Pseudomonadota</taxon>
        <taxon>Alphaproteobacteria</taxon>
        <taxon>Rhodobacterales</taxon>
        <taxon>Roseobacteraceae</taxon>
        <taxon>Sulfitobacter</taxon>
    </lineage>
</organism>
<comment type="caution">
    <text evidence="1">The sequence shown here is derived from an EMBL/GenBank/DDBJ whole genome shotgun (WGS) entry which is preliminary data.</text>
</comment>
<dbReference type="InterPro" id="IPR051468">
    <property type="entry name" value="Fungal_SecMetab_SDRs"/>
</dbReference>
<dbReference type="GO" id="GO:0016491">
    <property type="term" value="F:oxidoreductase activity"/>
    <property type="evidence" value="ECO:0007669"/>
    <property type="project" value="TreeGrafter"/>
</dbReference>
<protein>
    <submittedName>
        <fullName evidence="1">SDR family NAD(P)-dependent oxidoreductase</fullName>
    </submittedName>
</protein>
<keyword evidence="2" id="KW-1185">Reference proteome</keyword>
<evidence type="ECO:0000313" key="1">
    <source>
        <dbReference type="EMBL" id="TMM51124.1"/>
    </source>
</evidence>
<dbReference type="InterPro" id="IPR002347">
    <property type="entry name" value="SDR_fam"/>
</dbReference>
<dbReference type="AlphaFoldDB" id="A0A5S3PH92"/>
<dbReference type="PANTHER" id="PTHR43544:SF12">
    <property type="entry name" value="NAD(P)-BINDING ROSSMANN-FOLD SUPERFAMILY PROTEIN"/>
    <property type="match status" value="1"/>
</dbReference>
<dbReference type="SUPFAM" id="SSF51735">
    <property type="entry name" value="NAD(P)-binding Rossmann-fold domains"/>
    <property type="match status" value="1"/>
</dbReference>
<name>A0A5S3PH92_9RHOB</name>
<accession>A0A5S3PH92</accession>
<dbReference type="Proteomes" id="UP000309550">
    <property type="component" value="Unassembled WGS sequence"/>
</dbReference>
<dbReference type="EMBL" id="VANS01000004">
    <property type="protein sequence ID" value="TMM51124.1"/>
    <property type="molecule type" value="Genomic_DNA"/>
</dbReference>
<reference evidence="1 2" key="1">
    <citation type="submission" date="2019-05" db="EMBL/GenBank/DDBJ databases">
        <title>Sulfitobacter sabulilitoris sp. nov., isolated from a marine sand.</title>
        <authorList>
            <person name="Yoon J.-H."/>
        </authorList>
    </citation>
    <scope>NUCLEOTIDE SEQUENCE [LARGE SCALE GENOMIC DNA]</scope>
    <source>
        <strain evidence="1 2">HSMS-29</strain>
    </source>
</reference>
<dbReference type="Pfam" id="PF13561">
    <property type="entry name" value="adh_short_C2"/>
    <property type="match status" value="1"/>
</dbReference>
<dbReference type="PANTHER" id="PTHR43544">
    <property type="entry name" value="SHORT-CHAIN DEHYDROGENASE/REDUCTASE"/>
    <property type="match status" value="1"/>
</dbReference>
<dbReference type="InterPro" id="IPR036291">
    <property type="entry name" value="NAD(P)-bd_dom_sf"/>
</dbReference>
<dbReference type="PRINTS" id="PR00081">
    <property type="entry name" value="GDHRDH"/>
</dbReference>
<dbReference type="GO" id="GO:0005737">
    <property type="term" value="C:cytoplasm"/>
    <property type="evidence" value="ECO:0007669"/>
    <property type="project" value="TreeGrafter"/>
</dbReference>
<dbReference type="Gene3D" id="3.40.50.720">
    <property type="entry name" value="NAD(P)-binding Rossmann-like Domain"/>
    <property type="match status" value="1"/>
</dbReference>